<protein>
    <submittedName>
        <fullName evidence="2">Uncharacterized protein</fullName>
    </submittedName>
</protein>
<evidence type="ECO:0000313" key="3">
    <source>
        <dbReference type="Proteomes" id="UP000075324"/>
    </source>
</evidence>
<dbReference type="Proteomes" id="UP000075324">
    <property type="component" value="Unassembled WGS sequence"/>
</dbReference>
<evidence type="ECO:0000256" key="1">
    <source>
        <dbReference type="SAM" id="MobiDB-lite"/>
    </source>
</evidence>
<gene>
    <name evidence="2" type="ORF">B4110_0934</name>
</gene>
<dbReference type="AlphaFoldDB" id="A0A150MFN7"/>
<reference evidence="2 3" key="1">
    <citation type="submission" date="2016-01" db="EMBL/GenBank/DDBJ databases">
        <title>Draft Genome Sequences of Seven Thermophilic Sporeformers Isolated from Foods.</title>
        <authorList>
            <person name="Berendsen E.M."/>
            <person name="Wells-Bennik M.H."/>
            <person name="Krawcyk A.O."/>
            <person name="De Jong A."/>
            <person name="Holsappel S."/>
            <person name="Eijlander R.T."/>
            <person name="Kuipers O.P."/>
        </authorList>
    </citation>
    <scope>NUCLEOTIDE SEQUENCE [LARGE SCALE GENOMIC DNA]</scope>
    <source>
        <strain evidence="2 3">B4110</strain>
    </source>
</reference>
<evidence type="ECO:0000313" key="2">
    <source>
        <dbReference type="EMBL" id="KYD23256.1"/>
    </source>
</evidence>
<dbReference type="RefSeq" id="WP_062679118.1">
    <property type="nucleotide sequence ID" value="NZ_JARTKR010000034.1"/>
</dbReference>
<organism evidence="2 3">
    <name type="scientific">Parageobacillus toebii</name>
    <dbReference type="NCBI Taxonomy" id="153151"/>
    <lineage>
        <taxon>Bacteria</taxon>
        <taxon>Bacillati</taxon>
        <taxon>Bacillota</taxon>
        <taxon>Bacilli</taxon>
        <taxon>Bacillales</taxon>
        <taxon>Anoxybacillaceae</taxon>
        <taxon>Parageobacillus</taxon>
    </lineage>
</organism>
<accession>A0A150MFN7</accession>
<dbReference type="EMBL" id="LQYW01000167">
    <property type="protein sequence ID" value="KYD23256.1"/>
    <property type="molecule type" value="Genomic_DNA"/>
</dbReference>
<dbReference type="PATRIC" id="fig|153151.4.peg.1771"/>
<feature type="compositionally biased region" description="Basic and acidic residues" evidence="1">
    <location>
        <begin position="1"/>
        <end position="18"/>
    </location>
</feature>
<name>A0A150MFN7_9BACL</name>
<feature type="region of interest" description="Disordered" evidence="1">
    <location>
        <begin position="1"/>
        <end position="46"/>
    </location>
</feature>
<proteinExistence type="predicted"/>
<sequence>MDDKEQSKQPSEQLDRFSRLMFGPFPPRSHQSHDNPAARTESSSQQDIDFMQIIQNIDTLVASFDQLKPLMRKITSLVDMFKK</sequence>
<comment type="caution">
    <text evidence="2">The sequence shown here is derived from an EMBL/GenBank/DDBJ whole genome shotgun (WGS) entry which is preliminary data.</text>
</comment>